<dbReference type="Pfam" id="PF07045">
    <property type="entry name" value="DUF1330"/>
    <property type="match status" value="1"/>
</dbReference>
<evidence type="ECO:0000313" key="2">
    <source>
        <dbReference type="EMBL" id="RCL40836.1"/>
    </source>
</evidence>
<dbReference type="EMBL" id="QOPE01000020">
    <property type="protein sequence ID" value="RCL40836.1"/>
    <property type="molecule type" value="Genomic_DNA"/>
</dbReference>
<evidence type="ECO:0000313" key="3">
    <source>
        <dbReference type="Proteomes" id="UP000253307"/>
    </source>
</evidence>
<evidence type="ECO:0000259" key="1">
    <source>
        <dbReference type="Pfam" id="PF07045"/>
    </source>
</evidence>
<dbReference type="InterPro" id="IPR010753">
    <property type="entry name" value="DUF1330"/>
</dbReference>
<dbReference type="InterPro" id="IPR011008">
    <property type="entry name" value="Dimeric_a/b-barrel"/>
</dbReference>
<sequence>MKVKNHTRPRKTQMEGFFEGDTETPIAMLNLLKFKKKAEYEDGRDTDLSGKEAYSIYGREVTKHLAKIGGKLVFGGKISRLMIGEVEDLWDSVAIAQYPSRKAMLEMLMDPDYQKSEAHRSAGLEGQLNIEIKDDGKFSL</sequence>
<name>A0A368BVT5_9GAMM</name>
<dbReference type="Gene3D" id="3.30.70.100">
    <property type="match status" value="1"/>
</dbReference>
<dbReference type="PANTHER" id="PTHR40257">
    <property type="match status" value="1"/>
</dbReference>
<protein>
    <submittedName>
        <fullName evidence="2">DUF1330 domain-containing protein</fullName>
    </submittedName>
</protein>
<reference evidence="2 3" key="1">
    <citation type="journal article" date="2018" name="Microbiome">
        <title>Fine metagenomic profile of the Mediterranean stratified and mixed water columns revealed by assembly and recruitment.</title>
        <authorList>
            <person name="Haro-Moreno J.M."/>
            <person name="Lopez-Perez M."/>
            <person name="De La Torre J.R."/>
            <person name="Picazo A."/>
            <person name="Camacho A."/>
            <person name="Rodriguez-Valera F."/>
        </authorList>
    </citation>
    <scope>NUCLEOTIDE SEQUENCE [LARGE SCALE GENOMIC DNA]</scope>
    <source>
        <strain evidence="2">MED-G82</strain>
    </source>
</reference>
<accession>A0A368BVT5</accession>
<organism evidence="2 3">
    <name type="scientific">SAR86 cluster bacterium</name>
    <dbReference type="NCBI Taxonomy" id="2030880"/>
    <lineage>
        <taxon>Bacteria</taxon>
        <taxon>Pseudomonadati</taxon>
        <taxon>Pseudomonadota</taxon>
        <taxon>Gammaproteobacteria</taxon>
        <taxon>SAR86 cluster</taxon>
    </lineage>
</organism>
<gene>
    <name evidence="2" type="ORF">DBW96_03000</name>
</gene>
<comment type="caution">
    <text evidence="2">The sequence shown here is derived from an EMBL/GenBank/DDBJ whole genome shotgun (WGS) entry which is preliminary data.</text>
</comment>
<feature type="domain" description="DUF1330" evidence="1">
    <location>
        <begin position="48"/>
        <end position="128"/>
    </location>
</feature>
<dbReference type="AlphaFoldDB" id="A0A368BVT5"/>
<dbReference type="SUPFAM" id="SSF54909">
    <property type="entry name" value="Dimeric alpha+beta barrel"/>
    <property type="match status" value="1"/>
</dbReference>
<dbReference type="PANTHER" id="PTHR40257:SF1">
    <property type="entry name" value="DUF1330 DOMAIN-CONTAINING PROTEIN"/>
    <property type="match status" value="1"/>
</dbReference>
<dbReference type="Proteomes" id="UP000253307">
    <property type="component" value="Unassembled WGS sequence"/>
</dbReference>
<proteinExistence type="predicted"/>